<name>A0A0F9MHL9_9ZZZZ</name>
<accession>A0A0F9MHL9</accession>
<protein>
    <submittedName>
        <fullName evidence="1">Uncharacterized protein</fullName>
    </submittedName>
</protein>
<reference evidence="1" key="1">
    <citation type="journal article" date="2015" name="Nature">
        <title>Complex archaea that bridge the gap between prokaryotes and eukaryotes.</title>
        <authorList>
            <person name="Spang A."/>
            <person name="Saw J.H."/>
            <person name="Jorgensen S.L."/>
            <person name="Zaremba-Niedzwiedzka K."/>
            <person name="Martijn J."/>
            <person name="Lind A.E."/>
            <person name="van Eijk R."/>
            <person name="Schleper C."/>
            <person name="Guy L."/>
            <person name="Ettema T.J."/>
        </authorList>
    </citation>
    <scope>NUCLEOTIDE SEQUENCE</scope>
</reference>
<evidence type="ECO:0000313" key="1">
    <source>
        <dbReference type="EMBL" id="KKN06895.1"/>
    </source>
</evidence>
<dbReference type="AlphaFoldDB" id="A0A0F9MHL9"/>
<gene>
    <name evidence="1" type="ORF">LCGC14_1072720</name>
</gene>
<organism evidence="1">
    <name type="scientific">marine sediment metagenome</name>
    <dbReference type="NCBI Taxonomy" id="412755"/>
    <lineage>
        <taxon>unclassified sequences</taxon>
        <taxon>metagenomes</taxon>
        <taxon>ecological metagenomes</taxon>
    </lineage>
</organism>
<sequence length="78" mass="8851">MLEDSTPICRRCGLTCEIAHKARRILLSKESGEHVYYHDANALDCYEQARAAGREAFYTTRHQAVDALLAHNDEGKRC</sequence>
<comment type="caution">
    <text evidence="1">The sequence shown here is derived from an EMBL/GenBank/DDBJ whole genome shotgun (WGS) entry which is preliminary data.</text>
</comment>
<proteinExistence type="predicted"/>
<dbReference type="EMBL" id="LAZR01004633">
    <property type="protein sequence ID" value="KKN06895.1"/>
    <property type="molecule type" value="Genomic_DNA"/>
</dbReference>